<keyword evidence="4" id="KW-1185">Reference proteome</keyword>
<evidence type="ECO:0000313" key="3">
    <source>
        <dbReference type="EMBL" id="MBJ6725218.1"/>
    </source>
</evidence>
<dbReference type="Proteomes" id="UP000636888">
    <property type="component" value="Unassembled WGS sequence"/>
</dbReference>
<feature type="coiled-coil region" evidence="1">
    <location>
        <begin position="1"/>
        <end position="28"/>
    </location>
</feature>
<proteinExistence type="predicted"/>
<dbReference type="AlphaFoldDB" id="A0A8J7J346"/>
<reference evidence="3" key="1">
    <citation type="submission" date="2020-12" db="EMBL/GenBank/DDBJ databases">
        <title>Geomonas sp. Red875, isolated from river sediment.</title>
        <authorList>
            <person name="Xu Z."/>
            <person name="Zhang Z."/>
            <person name="Masuda Y."/>
            <person name="Itoh H."/>
            <person name="Senoo K."/>
        </authorList>
    </citation>
    <scope>NUCLEOTIDE SEQUENCE</scope>
    <source>
        <strain evidence="3">Red875</strain>
    </source>
</reference>
<feature type="region of interest" description="Disordered" evidence="2">
    <location>
        <begin position="49"/>
        <end position="72"/>
    </location>
</feature>
<dbReference type="EMBL" id="JAEMHM010000008">
    <property type="protein sequence ID" value="MBJ6725218.1"/>
    <property type="molecule type" value="Genomic_DNA"/>
</dbReference>
<dbReference type="RefSeq" id="WP_199384111.1">
    <property type="nucleotide sequence ID" value="NZ_JAEMHM010000008.1"/>
</dbReference>
<gene>
    <name evidence="3" type="ORF">JFN93_10905</name>
</gene>
<accession>A0A8J7J346</accession>
<evidence type="ECO:0000256" key="2">
    <source>
        <dbReference type="SAM" id="MobiDB-lite"/>
    </source>
</evidence>
<evidence type="ECO:0000256" key="1">
    <source>
        <dbReference type="SAM" id="Coils"/>
    </source>
</evidence>
<protein>
    <submittedName>
        <fullName evidence="3">Uncharacterized protein</fullName>
    </submittedName>
</protein>
<comment type="caution">
    <text evidence="3">The sequence shown here is derived from an EMBL/GenBank/DDBJ whole genome shotgun (WGS) entry which is preliminary data.</text>
</comment>
<evidence type="ECO:0000313" key="4">
    <source>
        <dbReference type="Proteomes" id="UP000636888"/>
    </source>
</evidence>
<keyword evidence="1" id="KW-0175">Coiled coil</keyword>
<name>A0A8J7J346_9BACT</name>
<sequence>MAKQAQLIEKLSAQMVEWDNQIFRLKDREKNSLQSPEDATALAALQQKRAEAAHKLEGMPSASGGEMEGLKKGTDEVWDEIRSGLRDAIIKVK</sequence>
<organism evidence="3 4">
    <name type="scientific">Geomesophilobacter sediminis</name>
    <dbReference type="NCBI Taxonomy" id="2798584"/>
    <lineage>
        <taxon>Bacteria</taxon>
        <taxon>Pseudomonadati</taxon>
        <taxon>Thermodesulfobacteriota</taxon>
        <taxon>Desulfuromonadia</taxon>
        <taxon>Geobacterales</taxon>
        <taxon>Geobacteraceae</taxon>
        <taxon>Geomesophilobacter</taxon>
    </lineage>
</organism>